<accession>A0A1M4UNA0</accession>
<dbReference type="EMBL" id="FQUO01000002">
    <property type="protein sequence ID" value="SHE58127.1"/>
    <property type="molecule type" value="Genomic_DNA"/>
</dbReference>
<gene>
    <name evidence="1" type="ORF">SAMN05444008_1023</name>
</gene>
<dbReference type="OrthoDB" id="653988at2"/>
<name>A0A1M4UNA0_9BACT</name>
<dbReference type="STRING" id="1302690.BUE76_13685"/>
<dbReference type="AlphaFoldDB" id="A0A1M4UNA0"/>
<dbReference type="Proteomes" id="UP000184368">
    <property type="component" value="Unassembled WGS sequence"/>
</dbReference>
<proteinExistence type="predicted"/>
<sequence length="188" mass="23215">MHDIEPYYNWRHIYTSEEDERSPFYRRQYSEFEFTATVYNYYIHPQWDDFGSRTLYLKVLLADYEEQYVVIELIGEWNDAIENDIMTLKRDVIDEFEHQGITKFILIAENVLNFHSGDKDYYQEWFEEVTDEQGWIVCLNMPEATQYDFRKAKINYYIELKELSNWRTYKPFHLFKLIDDEQNRRITI</sequence>
<evidence type="ECO:0000313" key="1">
    <source>
        <dbReference type="EMBL" id="SHE58127.1"/>
    </source>
</evidence>
<dbReference type="RefSeq" id="WP_073039521.1">
    <property type="nucleotide sequence ID" value="NZ_FQUO01000002.1"/>
</dbReference>
<evidence type="ECO:0000313" key="2">
    <source>
        <dbReference type="Proteomes" id="UP000184368"/>
    </source>
</evidence>
<reference evidence="1 2" key="1">
    <citation type="submission" date="2016-11" db="EMBL/GenBank/DDBJ databases">
        <authorList>
            <person name="Jaros S."/>
            <person name="Januszkiewicz K."/>
            <person name="Wedrychowicz H."/>
        </authorList>
    </citation>
    <scope>NUCLEOTIDE SEQUENCE [LARGE SCALE GENOMIC DNA]</scope>
    <source>
        <strain evidence="1 2">DSM 26897</strain>
    </source>
</reference>
<organism evidence="1 2">
    <name type="scientific">Cnuella takakiae</name>
    <dbReference type="NCBI Taxonomy" id="1302690"/>
    <lineage>
        <taxon>Bacteria</taxon>
        <taxon>Pseudomonadati</taxon>
        <taxon>Bacteroidota</taxon>
        <taxon>Chitinophagia</taxon>
        <taxon>Chitinophagales</taxon>
        <taxon>Chitinophagaceae</taxon>
        <taxon>Cnuella</taxon>
    </lineage>
</organism>
<protein>
    <submittedName>
        <fullName evidence="1">Uncharacterized protein</fullName>
    </submittedName>
</protein>
<keyword evidence="2" id="KW-1185">Reference proteome</keyword>